<dbReference type="OrthoDB" id="4265398at2"/>
<dbReference type="InterPro" id="IPR004360">
    <property type="entry name" value="Glyas_Fos-R_dOase_dom"/>
</dbReference>
<dbReference type="InterPro" id="IPR037523">
    <property type="entry name" value="VOC_core"/>
</dbReference>
<organism evidence="3 4">
    <name type="scientific">Bailinhaonella thermotolerans</name>
    <dbReference type="NCBI Taxonomy" id="1070861"/>
    <lineage>
        <taxon>Bacteria</taxon>
        <taxon>Bacillati</taxon>
        <taxon>Actinomycetota</taxon>
        <taxon>Actinomycetes</taxon>
        <taxon>Streptosporangiales</taxon>
        <taxon>Streptosporangiaceae</taxon>
        <taxon>Bailinhaonella</taxon>
    </lineage>
</organism>
<dbReference type="PANTHER" id="PTHR36503">
    <property type="entry name" value="BLR2520 PROTEIN"/>
    <property type="match status" value="1"/>
</dbReference>
<dbReference type="SUPFAM" id="SSF54593">
    <property type="entry name" value="Glyoxalase/Bleomycin resistance protein/Dihydroxybiphenyl dioxygenase"/>
    <property type="match status" value="1"/>
</dbReference>
<dbReference type="AlphaFoldDB" id="A0A3A3ZZ60"/>
<name>A0A3A3ZZ60_9ACTN</name>
<evidence type="ECO:0000313" key="3">
    <source>
        <dbReference type="EMBL" id="RJL19508.1"/>
    </source>
</evidence>
<feature type="region of interest" description="Disordered" evidence="1">
    <location>
        <begin position="1"/>
        <end position="26"/>
    </location>
</feature>
<reference evidence="3 4" key="1">
    <citation type="submission" date="2018-09" db="EMBL/GenBank/DDBJ databases">
        <title>YIM 75507 draft genome.</title>
        <authorList>
            <person name="Tang S."/>
            <person name="Feng Y."/>
        </authorList>
    </citation>
    <scope>NUCLEOTIDE SEQUENCE [LARGE SCALE GENOMIC DNA]</scope>
    <source>
        <strain evidence="3 4">YIM 75507</strain>
    </source>
</reference>
<dbReference type="Gene3D" id="3.10.180.10">
    <property type="entry name" value="2,3-Dihydroxybiphenyl 1,2-Dioxygenase, domain 1"/>
    <property type="match status" value="1"/>
</dbReference>
<dbReference type="EMBL" id="QZEY01000037">
    <property type="protein sequence ID" value="RJL19508.1"/>
    <property type="molecule type" value="Genomic_DNA"/>
</dbReference>
<evidence type="ECO:0000259" key="2">
    <source>
        <dbReference type="PROSITE" id="PS51819"/>
    </source>
</evidence>
<dbReference type="PROSITE" id="PS51819">
    <property type="entry name" value="VOC"/>
    <property type="match status" value="1"/>
</dbReference>
<feature type="region of interest" description="Disordered" evidence="1">
    <location>
        <begin position="42"/>
        <end position="63"/>
    </location>
</feature>
<comment type="caution">
    <text evidence="3">The sequence shown here is derived from an EMBL/GenBank/DDBJ whole genome shotgun (WGS) entry which is preliminary data.</text>
</comment>
<dbReference type="Pfam" id="PF00903">
    <property type="entry name" value="Glyoxalase"/>
    <property type="match status" value="1"/>
</dbReference>
<dbReference type="PANTHER" id="PTHR36503:SF2">
    <property type="entry name" value="BLR2408 PROTEIN"/>
    <property type="match status" value="1"/>
</dbReference>
<feature type="domain" description="VOC" evidence="2">
    <location>
        <begin position="68"/>
        <end position="191"/>
    </location>
</feature>
<evidence type="ECO:0000313" key="4">
    <source>
        <dbReference type="Proteomes" id="UP000265768"/>
    </source>
</evidence>
<gene>
    <name evidence="3" type="ORF">D5H75_40350</name>
</gene>
<protein>
    <recommendedName>
        <fullName evidence="2">VOC domain-containing protein</fullName>
    </recommendedName>
</protein>
<dbReference type="Proteomes" id="UP000265768">
    <property type="component" value="Unassembled WGS sequence"/>
</dbReference>
<accession>A0A3A3ZZ60</accession>
<sequence>MPAGSLRGCPPGARAHAGRKPARMRAGSLTRMCKARALRSKPRGRAISRLKTQGTETPQGKRKTEMSEFTLFVNVPVADLERSKNFYAALGFKYFGMTDDMASVIISERTQVMLLTKPTFAGYARNEVADPAQTTQAILVLGLDDQNQVDEMVGKAVAAGAQELGEAVTAGGRYQRHFIDPDGHHWSALCIAAAPAS</sequence>
<dbReference type="InterPro" id="IPR029068">
    <property type="entry name" value="Glyas_Bleomycin-R_OHBP_Dase"/>
</dbReference>
<evidence type="ECO:0000256" key="1">
    <source>
        <dbReference type="SAM" id="MobiDB-lite"/>
    </source>
</evidence>
<keyword evidence="4" id="KW-1185">Reference proteome</keyword>
<proteinExistence type="predicted"/>